<gene>
    <name evidence="3" type="ORF">BQ2448_3801</name>
</gene>
<evidence type="ECO:0000256" key="2">
    <source>
        <dbReference type="SAM" id="Phobius"/>
    </source>
</evidence>
<dbReference type="Proteomes" id="UP000198372">
    <property type="component" value="Unassembled WGS sequence"/>
</dbReference>
<keyword evidence="2" id="KW-0472">Membrane</keyword>
<accession>A0A238FE19</accession>
<keyword evidence="4" id="KW-1185">Reference proteome</keyword>
<protein>
    <submittedName>
        <fullName evidence="3">BQ2448_3801 protein</fullName>
    </submittedName>
</protein>
<dbReference type="SUPFAM" id="SSF56112">
    <property type="entry name" value="Protein kinase-like (PK-like)"/>
    <property type="match status" value="1"/>
</dbReference>
<evidence type="ECO:0000256" key="1">
    <source>
        <dbReference type="SAM" id="MobiDB-lite"/>
    </source>
</evidence>
<name>A0A238FE19_9BASI</name>
<evidence type="ECO:0000313" key="3">
    <source>
        <dbReference type="EMBL" id="SCV71039.1"/>
    </source>
</evidence>
<organism evidence="3 4">
    <name type="scientific">Microbotryum intermedium</name>
    <dbReference type="NCBI Taxonomy" id="269621"/>
    <lineage>
        <taxon>Eukaryota</taxon>
        <taxon>Fungi</taxon>
        <taxon>Dikarya</taxon>
        <taxon>Basidiomycota</taxon>
        <taxon>Pucciniomycotina</taxon>
        <taxon>Microbotryomycetes</taxon>
        <taxon>Microbotryales</taxon>
        <taxon>Microbotryaceae</taxon>
        <taxon>Microbotryum</taxon>
    </lineage>
</organism>
<dbReference type="InterPro" id="IPR011009">
    <property type="entry name" value="Kinase-like_dom_sf"/>
</dbReference>
<proteinExistence type="predicted"/>
<dbReference type="EMBL" id="FMSP01000006">
    <property type="protein sequence ID" value="SCV71039.1"/>
    <property type="molecule type" value="Genomic_DNA"/>
</dbReference>
<dbReference type="AlphaFoldDB" id="A0A238FE19"/>
<feature type="compositionally biased region" description="Low complexity" evidence="1">
    <location>
        <begin position="29"/>
        <end position="39"/>
    </location>
</feature>
<reference evidence="4" key="1">
    <citation type="submission" date="2016-09" db="EMBL/GenBank/DDBJ databases">
        <authorList>
            <person name="Jeantristanb JTB J.-T."/>
            <person name="Ricardo R."/>
        </authorList>
    </citation>
    <scope>NUCLEOTIDE SEQUENCE [LARGE SCALE GENOMIC DNA]</scope>
</reference>
<feature type="compositionally biased region" description="Basic and acidic residues" evidence="1">
    <location>
        <begin position="1"/>
        <end position="13"/>
    </location>
</feature>
<dbReference type="OrthoDB" id="2747778at2759"/>
<feature type="region of interest" description="Disordered" evidence="1">
    <location>
        <begin position="1"/>
        <end position="51"/>
    </location>
</feature>
<keyword evidence="2" id="KW-0812">Transmembrane</keyword>
<sequence length="812" mass="89866">MDADATKRRDPADRSSMVKKQRGRPRPSPSLNSRPPSKRQTGDATCMPLKLEHGVESPCPVRLPLSVGPPPNAFDHTAIPSPVKPTSWTPPSPAPSDTFSESSQSQGVRPRTPAFDAMIERLMWPRLEEKVDRYFLKDEIIPRIAMCSTSDLVHSVFEIEPTQFHEQARKALARPGRSSLRTLFEHDCRRPTDQTKADWVLPLAEFATGGHGRQHNLMLAHAQRRARLTTEAPYDTDDQVEQHHFMTCCEHMASANGGSATRGMLVPLGFGVCPPYDLAYLAPFPLVNVVLDLARDVLTQPARLYAPGLAIVDTEAYLVVLDHEAYRIGVISDCWGQGFGELASVLSILLGLDVYSAGLSPLFRYACHPETGIVPVAFFTTYLRPPELEAGAPLVGRTVEFVDEEPVELVDSAVASGSSVFGRCTVVFQLTRPSLLPEPAASPDYQEPSFVLKIQHMTPNFVGNEAKVLSMIVDRCASAASELSFPIVSHVALPEITKSFCLHRSQMDERDLPVLMDSGAPEQRLRDSSRRTVDLLILRNPTPLPTRVDTGRRRHHTLLWSFKVFDQLLTLLPALFDLGIHHRDLSLGNILHYQGHLVLVDWDTGIVAPPGERVPIAAEDDGSIRFTRATASYQAHTWVMLGKVPRKLPSHALHHDFESAVYWFLLVLGYFIGDMVSTEVWTDLQLRSSGNDTRVCPVFPMDLARLELWGDGEYPKVREEFLEGLGKVDTELHDLVMLMTCTLPIELAPPTASTTALVVATKQKMATVQAELRRILARVGLAMGVSLVVLYGAEIAWTLFFACGCILSSHST</sequence>
<dbReference type="STRING" id="269621.A0A238FE19"/>
<feature type="region of interest" description="Disordered" evidence="1">
    <location>
        <begin position="70"/>
        <end position="113"/>
    </location>
</feature>
<feature type="transmembrane region" description="Helical" evidence="2">
    <location>
        <begin position="775"/>
        <end position="800"/>
    </location>
</feature>
<evidence type="ECO:0000313" key="4">
    <source>
        <dbReference type="Proteomes" id="UP000198372"/>
    </source>
</evidence>
<keyword evidence="2" id="KW-1133">Transmembrane helix</keyword>